<dbReference type="Pfam" id="PF00595">
    <property type="entry name" value="PDZ"/>
    <property type="match status" value="1"/>
</dbReference>
<dbReference type="InterPro" id="IPR041489">
    <property type="entry name" value="PDZ_6"/>
</dbReference>
<dbReference type="SUPFAM" id="SSF50156">
    <property type="entry name" value="PDZ domain-like"/>
    <property type="match status" value="3"/>
</dbReference>
<dbReference type="PROSITE" id="PS50106">
    <property type="entry name" value="PDZ"/>
    <property type="match status" value="3"/>
</dbReference>
<feature type="domain" description="PDZ" evidence="2">
    <location>
        <begin position="86"/>
        <end position="164"/>
    </location>
</feature>
<reference evidence="4 5" key="1">
    <citation type="submission" date="2024-11" db="EMBL/GenBank/DDBJ databases">
        <title>Chromosome-level genome assembly of the freshwater bivalve Anodonta woodiana.</title>
        <authorList>
            <person name="Chen X."/>
        </authorList>
    </citation>
    <scope>NUCLEOTIDE SEQUENCE [LARGE SCALE GENOMIC DNA]</scope>
    <source>
        <strain evidence="4">MN2024</strain>
        <tissue evidence="4">Gills</tissue>
    </source>
</reference>
<feature type="compositionally biased region" description="Polar residues" evidence="1">
    <location>
        <begin position="695"/>
        <end position="718"/>
    </location>
</feature>
<evidence type="ECO:0008006" key="6">
    <source>
        <dbReference type="Google" id="ProtNLM"/>
    </source>
</evidence>
<dbReference type="InterPro" id="IPR051425">
    <property type="entry name" value="Formin_Homology"/>
</dbReference>
<dbReference type="Proteomes" id="UP001634394">
    <property type="component" value="Unassembled WGS sequence"/>
</dbReference>
<dbReference type="InterPro" id="IPR042201">
    <property type="entry name" value="FH2_Formin_sf"/>
</dbReference>
<feature type="compositionally biased region" description="Low complexity" evidence="1">
    <location>
        <begin position="808"/>
        <end position="829"/>
    </location>
</feature>
<feature type="region of interest" description="Disordered" evidence="1">
    <location>
        <begin position="692"/>
        <end position="726"/>
    </location>
</feature>
<name>A0ABD3WNE4_SINWO</name>
<protein>
    <recommendedName>
        <fullName evidence="6">Delphilin</fullName>
    </recommendedName>
</protein>
<dbReference type="EMBL" id="JBJQND010000005">
    <property type="protein sequence ID" value="KAL3875511.1"/>
    <property type="molecule type" value="Genomic_DNA"/>
</dbReference>
<feature type="region of interest" description="Disordered" evidence="1">
    <location>
        <begin position="234"/>
        <end position="256"/>
    </location>
</feature>
<feature type="compositionally biased region" description="Pro residues" evidence="1">
    <location>
        <begin position="830"/>
        <end position="843"/>
    </location>
</feature>
<dbReference type="PANTHER" id="PTHR45725">
    <property type="entry name" value="FORMIN HOMOLOGY 2 FAMILY MEMBER"/>
    <property type="match status" value="1"/>
</dbReference>
<feature type="non-terminal residue" evidence="4">
    <location>
        <position position="1218"/>
    </location>
</feature>
<evidence type="ECO:0000259" key="2">
    <source>
        <dbReference type="PROSITE" id="PS50106"/>
    </source>
</evidence>
<dbReference type="SMART" id="SM00498">
    <property type="entry name" value="FH2"/>
    <property type="match status" value="1"/>
</dbReference>
<dbReference type="SMART" id="SM00228">
    <property type="entry name" value="PDZ"/>
    <property type="match status" value="3"/>
</dbReference>
<evidence type="ECO:0000313" key="5">
    <source>
        <dbReference type="Proteomes" id="UP001634394"/>
    </source>
</evidence>
<comment type="caution">
    <text evidence="4">The sequence shown here is derived from an EMBL/GenBank/DDBJ whole genome shotgun (WGS) entry which is preliminary data.</text>
</comment>
<sequence length="1218" mass="136428">MTYSKMPLKLSQKWPRQFGFEIIGEGPTFVLSVEKGSIAFKAGLLPGDQILELDGHDVTYLSVDTLKKIARHSHTQPPTLGVVSRLLHLEIVGSKTIGLGFNIEEGKPVTVRDVVNEGPAEQAGLRPGDIILEVNFRPIFDPDEVKLLLSSHSRGVMLSIIPAGRHVTKPITQVKGQAISNGSRVQRARDFHGKVNIINAKQQNERRLLKKPFIPPRQRSKFDDVIKQMQQKFTRVDSHKQSSVGSSPTHKVGQRRSVRVVRENNSFGFVVKGSNPAYIDTIDPGGPAEKAGLRGGDFIIKLNGIDVRKSSHSHLVHLLQDSGPSPILDIIRCEPGQEFPHGLDGPGITSSVSSNSSYTDYDWLNIDQRHLVDKEGHTLQNKAEYLLTRKERAHLGKAISNYNSSNNIVEFYDYVTQILDTPSKKSLWMFLLARMSPQHREYCTKTIGLPSHILMEVINLNSGKKLLNTPDWSKNVDESSTQSSYDSHLPKLPSRVQISSFQQQVEYLLTSRERLQLKKALQLYSENRNFDNLMEDLQVILDTPSKKSLWKYIIPLLSPQHQEVASQKVYGRTATLPITQRRSVESNISSDDDEHELFSKTGARKMKLKPGTGSVKPTADLALIRELEETRKVVKEAKELFSKRGNAKPDLEKGNVQAKKYITVIPITHNVKSNGHRTVDHDNTEVKEFLEHEGSLQQSDSSTHSTIRSHSEMVNTHFSPRDTPSKIYMRNGTINNLGLALHSSKNSESEVDKHNLASKFSLASGDSFNQNALVALKELDAAMAAEVSDMDNNEIGSGMDRKHSSKQTIKTPAKITTTNTPVTTPSQSAAPPPPPPPPPPVPPASLNATGGQKGDKAQMNVKRINWIKLDQDRVGSTIWEQIGETEDLMDVVRYLELEQHFSTAATRTKLLEKKNEVYILNPKKAYNISILLGHLKLSEGEVTHALYLMDEEVLTPELLKQLLSFAPSKEEMEKLDSYNGNIDDLSKPDRFTYQMTRVPGYEQRLKALVFKANFHEKIGEMRQNLLNIKKASLELRQSKKLAKILELILAMGNYMNKGNDRVGEAAGFRISFLSQLEVTKTSDQKSTFLHVLAEAVSKKFPEVLSVGEQLTTVPEAAKVSNIALNQELQELRKVLQDISDTLSKFGSQKRSIGIDDRFQDIMGHFISQASDEIQSLLRLQASTMQEFHNTVQYFGEDPKTISTIELFGVFSEFIIKFE</sequence>
<dbReference type="Pfam" id="PF17820">
    <property type="entry name" value="PDZ_6"/>
    <property type="match status" value="2"/>
</dbReference>
<evidence type="ECO:0000256" key="1">
    <source>
        <dbReference type="SAM" id="MobiDB-lite"/>
    </source>
</evidence>
<proteinExistence type="predicted"/>
<dbReference type="Gene3D" id="1.20.58.2220">
    <property type="entry name" value="Formin, FH2 domain"/>
    <property type="match status" value="1"/>
</dbReference>
<dbReference type="PROSITE" id="PS51444">
    <property type="entry name" value="FH2"/>
    <property type="match status" value="1"/>
</dbReference>
<evidence type="ECO:0000259" key="3">
    <source>
        <dbReference type="PROSITE" id="PS51444"/>
    </source>
</evidence>
<dbReference type="Pfam" id="PF02181">
    <property type="entry name" value="FH2"/>
    <property type="match status" value="1"/>
</dbReference>
<feature type="region of interest" description="Disordered" evidence="1">
    <location>
        <begin position="792"/>
        <end position="857"/>
    </location>
</feature>
<dbReference type="Gene3D" id="1.20.1160.20">
    <property type="match status" value="2"/>
</dbReference>
<dbReference type="InterPro" id="IPR036034">
    <property type="entry name" value="PDZ_sf"/>
</dbReference>
<keyword evidence="5" id="KW-1185">Reference proteome</keyword>
<organism evidence="4 5">
    <name type="scientific">Sinanodonta woodiana</name>
    <name type="common">Chinese pond mussel</name>
    <name type="synonym">Anodonta woodiana</name>
    <dbReference type="NCBI Taxonomy" id="1069815"/>
    <lineage>
        <taxon>Eukaryota</taxon>
        <taxon>Metazoa</taxon>
        <taxon>Spiralia</taxon>
        <taxon>Lophotrochozoa</taxon>
        <taxon>Mollusca</taxon>
        <taxon>Bivalvia</taxon>
        <taxon>Autobranchia</taxon>
        <taxon>Heteroconchia</taxon>
        <taxon>Palaeoheterodonta</taxon>
        <taxon>Unionida</taxon>
        <taxon>Unionoidea</taxon>
        <taxon>Unionidae</taxon>
        <taxon>Unioninae</taxon>
        <taxon>Sinanodonta</taxon>
    </lineage>
</organism>
<accession>A0ABD3WNE4</accession>
<feature type="domain" description="PDZ" evidence="2">
    <location>
        <begin position="257"/>
        <end position="334"/>
    </location>
</feature>
<dbReference type="InterPro" id="IPR015425">
    <property type="entry name" value="FH2_Formin"/>
</dbReference>
<dbReference type="Gene3D" id="2.30.42.10">
    <property type="match status" value="3"/>
</dbReference>
<dbReference type="PANTHER" id="PTHR45725:SF3">
    <property type="entry name" value="DELPHILIN"/>
    <property type="match status" value="1"/>
</dbReference>
<dbReference type="SUPFAM" id="SSF101447">
    <property type="entry name" value="Formin homology 2 domain (FH2 domain)"/>
    <property type="match status" value="1"/>
</dbReference>
<gene>
    <name evidence="4" type="ORF">ACJMK2_033457</name>
</gene>
<evidence type="ECO:0000313" key="4">
    <source>
        <dbReference type="EMBL" id="KAL3875511.1"/>
    </source>
</evidence>
<dbReference type="AlphaFoldDB" id="A0ABD3WNE4"/>
<feature type="domain" description="PDZ" evidence="2">
    <location>
        <begin position="5"/>
        <end position="73"/>
    </location>
</feature>
<feature type="domain" description="FH2" evidence="3">
    <location>
        <begin position="851"/>
        <end position="1218"/>
    </location>
</feature>
<dbReference type="InterPro" id="IPR001478">
    <property type="entry name" value="PDZ"/>
</dbReference>